<dbReference type="EMBL" id="JBANRG010000002">
    <property type="protein sequence ID" value="KAK7470180.1"/>
    <property type="molecule type" value="Genomic_DNA"/>
</dbReference>
<proteinExistence type="predicted"/>
<gene>
    <name evidence="1" type="ORF">VKT23_001618</name>
</gene>
<accession>A0ABR1K364</accession>
<name>A0ABR1K364_9AGAR</name>
<protein>
    <submittedName>
        <fullName evidence="1">Uncharacterized protein</fullName>
    </submittedName>
</protein>
<evidence type="ECO:0000313" key="1">
    <source>
        <dbReference type="EMBL" id="KAK7470180.1"/>
    </source>
</evidence>
<comment type="caution">
    <text evidence="1">The sequence shown here is derived from an EMBL/GenBank/DDBJ whole genome shotgun (WGS) entry which is preliminary data.</text>
</comment>
<reference evidence="1 2" key="1">
    <citation type="submission" date="2024-01" db="EMBL/GenBank/DDBJ databases">
        <title>A draft genome for the cacao thread blight pathogen Marasmiellus scandens.</title>
        <authorList>
            <person name="Baruah I.K."/>
            <person name="Leung J."/>
            <person name="Bukari Y."/>
            <person name="Amoako-Attah I."/>
            <person name="Meinhardt L.W."/>
            <person name="Bailey B.A."/>
            <person name="Cohen S.P."/>
        </authorList>
    </citation>
    <scope>NUCLEOTIDE SEQUENCE [LARGE SCALE GENOMIC DNA]</scope>
    <source>
        <strain evidence="1 2">GH-19</strain>
    </source>
</reference>
<sequence>MYKSKALYKPRPPAEGDWACCDDLAGLACTCGSLTTRTLTITSTPPGPTTLHGALISVSRKGTKKAAKISHPSDVIDVSSKAPIYPPILPDVNRHHLLHYIDCVTFRLRNDVGGAEAAPELDHFEIYD</sequence>
<evidence type="ECO:0000313" key="2">
    <source>
        <dbReference type="Proteomes" id="UP001498398"/>
    </source>
</evidence>
<keyword evidence="2" id="KW-1185">Reference proteome</keyword>
<dbReference type="Proteomes" id="UP001498398">
    <property type="component" value="Unassembled WGS sequence"/>
</dbReference>
<organism evidence="1 2">
    <name type="scientific">Marasmiellus scandens</name>
    <dbReference type="NCBI Taxonomy" id="2682957"/>
    <lineage>
        <taxon>Eukaryota</taxon>
        <taxon>Fungi</taxon>
        <taxon>Dikarya</taxon>
        <taxon>Basidiomycota</taxon>
        <taxon>Agaricomycotina</taxon>
        <taxon>Agaricomycetes</taxon>
        <taxon>Agaricomycetidae</taxon>
        <taxon>Agaricales</taxon>
        <taxon>Marasmiineae</taxon>
        <taxon>Omphalotaceae</taxon>
        <taxon>Marasmiellus</taxon>
    </lineage>
</organism>